<dbReference type="Proteomes" id="UP000464954">
    <property type="component" value="Chromosome"/>
</dbReference>
<dbReference type="InterPro" id="IPR006109">
    <property type="entry name" value="G3P_DH_NAD-dep_C"/>
</dbReference>
<accession>A0A6P1MAG0</accession>
<name>A0A6P1MAG0_9BACT</name>
<keyword evidence="2 13" id="KW-0444">Lipid biosynthesis</keyword>
<keyword evidence="13" id="KW-0963">Cytoplasm</keyword>
<dbReference type="GO" id="GO:0046168">
    <property type="term" value="P:glycerol-3-phosphate catabolic process"/>
    <property type="evidence" value="ECO:0007669"/>
    <property type="project" value="InterPro"/>
</dbReference>
<dbReference type="AlphaFoldDB" id="A0A6P1MAG0"/>
<dbReference type="RefSeq" id="WP_160626992.1">
    <property type="nucleotide sequence ID" value="NZ_CP047593.1"/>
</dbReference>
<dbReference type="InterPro" id="IPR036291">
    <property type="entry name" value="NAD(P)-bd_dom_sf"/>
</dbReference>
<dbReference type="GO" id="GO:0008654">
    <property type="term" value="P:phospholipid biosynthetic process"/>
    <property type="evidence" value="ECO:0007669"/>
    <property type="project" value="UniProtKB-KW"/>
</dbReference>
<keyword evidence="7 13" id="KW-0594">Phospholipid biosynthesis</keyword>
<dbReference type="NCBIfam" id="NF000940">
    <property type="entry name" value="PRK00094.1-2"/>
    <property type="match status" value="1"/>
</dbReference>
<dbReference type="Gene3D" id="3.40.50.720">
    <property type="entry name" value="NAD(P)-binding Rossmann-like Domain"/>
    <property type="match status" value="1"/>
</dbReference>
<comment type="subcellular location">
    <subcellularLocation>
        <location evidence="13">Cytoplasm</location>
    </subcellularLocation>
</comment>
<feature type="binding site" evidence="16">
    <location>
        <begin position="7"/>
        <end position="12"/>
    </location>
    <ligand>
        <name>NAD(+)</name>
        <dbReference type="ChEBI" id="CHEBI:57540"/>
    </ligand>
</feature>
<dbReference type="Pfam" id="PF07479">
    <property type="entry name" value="NAD_Gly3P_dh_C"/>
    <property type="match status" value="1"/>
</dbReference>
<feature type="binding site" evidence="16">
    <location>
        <position position="250"/>
    </location>
    <ligand>
        <name>NAD(+)</name>
        <dbReference type="ChEBI" id="CHEBI:57540"/>
    </ligand>
</feature>
<evidence type="ECO:0000256" key="8">
    <source>
        <dbReference type="ARBA" id="ARBA00023264"/>
    </source>
</evidence>
<keyword evidence="6 13" id="KW-0443">Lipid metabolism</keyword>
<feature type="binding site" evidence="13">
    <location>
        <position position="104"/>
    </location>
    <ligand>
        <name>sn-glycerol 3-phosphate</name>
        <dbReference type="ChEBI" id="CHEBI:57597"/>
    </ligand>
</feature>
<feature type="binding site" evidence="16">
    <location>
        <position position="81"/>
    </location>
    <ligand>
        <name>NAD(+)</name>
        <dbReference type="ChEBI" id="CHEBI:57540"/>
    </ligand>
</feature>
<dbReference type="InterPro" id="IPR006168">
    <property type="entry name" value="G3P_DH_NAD-dep"/>
</dbReference>
<feature type="active site" description="Proton acceptor" evidence="13 14">
    <location>
        <position position="186"/>
    </location>
</feature>
<dbReference type="GO" id="GO:0005829">
    <property type="term" value="C:cytosol"/>
    <property type="evidence" value="ECO:0007669"/>
    <property type="project" value="TreeGrafter"/>
</dbReference>
<feature type="binding site" evidence="15">
    <location>
        <position position="104"/>
    </location>
    <ligand>
        <name>substrate</name>
    </ligand>
</feature>
<keyword evidence="8 13" id="KW-1208">Phospholipid metabolism</keyword>
<dbReference type="HAMAP" id="MF_00394">
    <property type="entry name" value="NAD_Glyc3P_dehydrog"/>
    <property type="match status" value="1"/>
</dbReference>
<dbReference type="GO" id="GO:0005975">
    <property type="term" value="P:carbohydrate metabolic process"/>
    <property type="evidence" value="ECO:0007669"/>
    <property type="project" value="InterPro"/>
</dbReference>
<sequence>MNCFVIGNGGWGTALAMTLAGNGHRVTIWGPFEEEIETIRSAGENSVYLPGVDLPSEIKWTSDPSASAGTDLVVMVTPSRFYRSTLETFVPYLSENTLIVSATKGLDEKTHQRMSEVAEEVLHREIAVLSGPSHAEEVARGVPTAVTVAGSDFQTLEKIQAAFMGPAFRVYTSDDLIGVELGGTLKNVIAVAAGILDGIGLGDNSKAALMTRGLAEIARLGAALGAKPETFSGLSGIGDLIVTCASRHSRNRSVGERLGRGESLQEIMNGMKQVAEGIWNAKAARDLAEKHHIDVPITEEVCQIVENGKDPKQALHDLMNRDPKAE</sequence>
<evidence type="ECO:0000256" key="14">
    <source>
        <dbReference type="PIRSR" id="PIRSR000114-1"/>
    </source>
</evidence>
<keyword evidence="5 13" id="KW-0520">NAD</keyword>
<dbReference type="FunFam" id="1.10.1040.10:FF:000001">
    <property type="entry name" value="Glycerol-3-phosphate dehydrogenase [NAD(P)+]"/>
    <property type="match status" value="1"/>
</dbReference>
<evidence type="ECO:0000256" key="10">
    <source>
        <dbReference type="ARBA" id="ARBA00066687"/>
    </source>
</evidence>
<feature type="binding site" evidence="13">
    <location>
        <position position="135"/>
    </location>
    <ligand>
        <name>NADPH</name>
        <dbReference type="ChEBI" id="CHEBI:57783"/>
    </ligand>
</feature>
<dbReference type="InterPro" id="IPR011128">
    <property type="entry name" value="G3P_DH_NAD-dep_N"/>
</dbReference>
<keyword evidence="3 13" id="KW-0521">NADP</keyword>
<comment type="similarity">
    <text evidence="1 13 17">Belongs to the NAD-dependent glycerol-3-phosphate dehydrogenase family.</text>
</comment>
<dbReference type="FunFam" id="3.40.50.720:FF:000019">
    <property type="entry name" value="Glycerol-3-phosphate dehydrogenase [NAD(P)+]"/>
    <property type="match status" value="1"/>
</dbReference>
<feature type="binding site" evidence="13">
    <location>
        <position position="249"/>
    </location>
    <ligand>
        <name>sn-glycerol 3-phosphate</name>
        <dbReference type="ChEBI" id="CHEBI:57597"/>
    </ligand>
</feature>
<evidence type="ECO:0000256" key="13">
    <source>
        <dbReference type="HAMAP-Rule" id="MF_00394"/>
    </source>
</evidence>
<dbReference type="GO" id="GO:0006650">
    <property type="term" value="P:glycerophospholipid metabolic process"/>
    <property type="evidence" value="ECO:0007669"/>
    <property type="project" value="UniProtKB-UniRule"/>
</dbReference>
<dbReference type="GO" id="GO:0047952">
    <property type="term" value="F:glycerol-3-phosphate dehydrogenase [NAD(P)+] activity"/>
    <property type="evidence" value="ECO:0007669"/>
    <property type="project" value="UniProtKB-UniRule"/>
</dbReference>
<feature type="binding site" evidence="13">
    <location>
        <position position="251"/>
    </location>
    <ligand>
        <name>sn-glycerol 3-phosphate</name>
        <dbReference type="ChEBI" id="CHEBI:57597"/>
    </ligand>
</feature>
<evidence type="ECO:0000256" key="2">
    <source>
        <dbReference type="ARBA" id="ARBA00022516"/>
    </source>
</evidence>
<evidence type="ECO:0000256" key="4">
    <source>
        <dbReference type="ARBA" id="ARBA00023002"/>
    </source>
</evidence>
<feature type="domain" description="Glycerol-3-phosphate dehydrogenase NAD-dependent C-terminal" evidence="19">
    <location>
        <begin position="175"/>
        <end position="315"/>
    </location>
</feature>
<organism evidence="20 21">
    <name type="scientific">Tichowtungia aerotolerans</name>
    <dbReference type="NCBI Taxonomy" id="2697043"/>
    <lineage>
        <taxon>Bacteria</taxon>
        <taxon>Pseudomonadati</taxon>
        <taxon>Kiritimatiellota</taxon>
        <taxon>Tichowtungiia</taxon>
        <taxon>Tichowtungiales</taxon>
        <taxon>Tichowtungiaceae</taxon>
        <taxon>Tichowtungia</taxon>
    </lineage>
</organism>
<feature type="binding site" evidence="13">
    <location>
        <position position="186"/>
    </location>
    <ligand>
        <name>sn-glycerol 3-phosphate</name>
        <dbReference type="ChEBI" id="CHEBI:57597"/>
    </ligand>
</feature>
<dbReference type="PANTHER" id="PTHR11728">
    <property type="entry name" value="GLYCEROL-3-PHOSPHATE DEHYDROGENASE"/>
    <property type="match status" value="1"/>
</dbReference>
<protein>
    <recommendedName>
        <fullName evidence="11 13">Glycerol-3-phosphate dehydrogenase [NAD(P)+]</fullName>
        <ecNumber evidence="10 13">1.1.1.94</ecNumber>
    </recommendedName>
    <alternativeName>
        <fullName evidence="13">NAD(P)(+)-dependent glycerol-3-phosphate dehydrogenase</fullName>
    </alternativeName>
    <alternativeName>
        <fullName evidence="12 13">NAD(P)H-dependent dihydroxyacetone-phosphate reductase</fullName>
    </alternativeName>
</protein>
<evidence type="ECO:0000256" key="7">
    <source>
        <dbReference type="ARBA" id="ARBA00023209"/>
    </source>
</evidence>
<comment type="catalytic activity">
    <reaction evidence="9">
        <text>sn-glycerol 3-phosphate + NADP(+) = dihydroxyacetone phosphate + NADPH + H(+)</text>
        <dbReference type="Rhea" id="RHEA:11096"/>
        <dbReference type="ChEBI" id="CHEBI:15378"/>
        <dbReference type="ChEBI" id="CHEBI:57597"/>
        <dbReference type="ChEBI" id="CHEBI:57642"/>
        <dbReference type="ChEBI" id="CHEBI:57783"/>
        <dbReference type="ChEBI" id="CHEBI:58349"/>
        <dbReference type="EC" id="1.1.1.94"/>
    </reaction>
    <physiologicalReaction direction="right-to-left" evidence="9">
        <dbReference type="Rhea" id="RHEA:11098"/>
    </physiologicalReaction>
</comment>
<evidence type="ECO:0000256" key="16">
    <source>
        <dbReference type="PIRSR" id="PIRSR000114-3"/>
    </source>
</evidence>
<keyword evidence="13" id="KW-0547">Nucleotide-binding</keyword>
<gene>
    <name evidence="13" type="primary">gpsA</name>
    <name evidence="20" type="ORF">GT409_03510</name>
</gene>
<evidence type="ECO:0000313" key="20">
    <source>
        <dbReference type="EMBL" id="QHI68556.1"/>
    </source>
</evidence>
<evidence type="ECO:0000256" key="15">
    <source>
        <dbReference type="PIRSR" id="PIRSR000114-2"/>
    </source>
</evidence>
<evidence type="ECO:0000256" key="11">
    <source>
        <dbReference type="ARBA" id="ARBA00069372"/>
    </source>
</evidence>
<evidence type="ECO:0000313" key="21">
    <source>
        <dbReference type="Proteomes" id="UP000464954"/>
    </source>
</evidence>
<evidence type="ECO:0000259" key="19">
    <source>
        <dbReference type="Pfam" id="PF07479"/>
    </source>
</evidence>
<dbReference type="EC" id="1.1.1.94" evidence="10 13"/>
<feature type="domain" description="Glycerol-3-phosphate dehydrogenase NAD-dependent N-terminal" evidence="18">
    <location>
        <begin position="5"/>
        <end position="152"/>
    </location>
</feature>
<feature type="binding site" evidence="13">
    <location>
        <position position="131"/>
    </location>
    <ligand>
        <name>sn-glycerol 3-phosphate</name>
        <dbReference type="ChEBI" id="CHEBI:57597"/>
    </ligand>
</feature>
<dbReference type="Pfam" id="PF01210">
    <property type="entry name" value="NAD_Gly3P_dh_N"/>
    <property type="match status" value="1"/>
</dbReference>
<feature type="binding site" evidence="15">
    <location>
        <begin position="250"/>
        <end position="251"/>
    </location>
    <ligand>
        <name>substrate</name>
    </ligand>
</feature>
<evidence type="ECO:0000256" key="5">
    <source>
        <dbReference type="ARBA" id="ARBA00023027"/>
    </source>
</evidence>
<dbReference type="SUPFAM" id="SSF51735">
    <property type="entry name" value="NAD(P)-binding Rossmann-fold domains"/>
    <property type="match status" value="1"/>
</dbReference>
<proteinExistence type="inferred from homology"/>
<feature type="binding site" evidence="13">
    <location>
        <position position="250"/>
    </location>
    <ligand>
        <name>NADPH</name>
        <dbReference type="ChEBI" id="CHEBI:57783"/>
    </ligand>
</feature>
<dbReference type="Gene3D" id="1.10.1040.10">
    <property type="entry name" value="N-(1-d-carboxylethyl)-l-norvaline Dehydrogenase, domain 2"/>
    <property type="match status" value="1"/>
</dbReference>
<dbReference type="PANTHER" id="PTHR11728:SF1">
    <property type="entry name" value="GLYCEROL-3-PHOSPHATE DEHYDROGENASE [NAD(+)] 2, CHLOROPLASTIC"/>
    <property type="match status" value="1"/>
</dbReference>
<dbReference type="NCBIfam" id="NF000942">
    <property type="entry name" value="PRK00094.1-4"/>
    <property type="match status" value="1"/>
</dbReference>
<comment type="catalytic activity">
    <reaction evidence="13">
        <text>sn-glycerol 3-phosphate + NAD(+) = dihydroxyacetone phosphate + NADH + H(+)</text>
        <dbReference type="Rhea" id="RHEA:11092"/>
        <dbReference type="ChEBI" id="CHEBI:15378"/>
        <dbReference type="ChEBI" id="CHEBI:57540"/>
        <dbReference type="ChEBI" id="CHEBI:57597"/>
        <dbReference type="ChEBI" id="CHEBI:57642"/>
        <dbReference type="ChEBI" id="CHEBI:57945"/>
        <dbReference type="EC" id="1.1.1.94"/>
    </reaction>
</comment>
<feature type="binding site" evidence="13">
    <location>
        <position position="48"/>
    </location>
    <ligand>
        <name>NADPH</name>
        <dbReference type="ChEBI" id="CHEBI:57783"/>
    </ligand>
</feature>
<dbReference type="PROSITE" id="PS00957">
    <property type="entry name" value="NAD_G3PDH"/>
    <property type="match status" value="1"/>
</dbReference>
<comment type="pathway">
    <text evidence="13">Membrane lipid metabolism; glycerophospholipid metabolism.</text>
</comment>
<comment type="function">
    <text evidence="13">Catalyzes the reduction of the glycolytic intermediate dihydroxyacetone phosphate (DHAP) to sn-glycerol 3-phosphate (G3P), the key precursor for phospholipid synthesis.</text>
</comment>
<feature type="binding site" evidence="13">
    <location>
        <position position="274"/>
    </location>
    <ligand>
        <name>NADPH</name>
        <dbReference type="ChEBI" id="CHEBI:57783"/>
    </ligand>
</feature>
<feature type="binding site" evidence="13">
    <location>
        <position position="11"/>
    </location>
    <ligand>
        <name>NADPH</name>
        <dbReference type="ChEBI" id="CHEBI:57783"/>
    </ligand>
</feature>
<dbReference type="PIRSF" id="PIRSF000114">
    <property type="entry name" value="Glycerol-3-P_dh"/>
    <property type="match status" value="1"/>
</dbReference>
<evidence type="ECO:0000256" key="12">
    <source>
        <dbReference type="ARBA" id="ARBA00080511"/>
    </source>
</evidence>
<dbReference type="GO" id="GO:0046167">
    <property type="term" value="P:glycerol-3-phosphate biosynthetic process"/>
    <property type="evidence" value="ECO:0007669"/>
    <property type="project" value="UniProtKB-UniRule"/>
</dbReference>
<evidence type="ECO:0000256" key="9">
    <source>
        <dbReference type="ARBA" id="ARBA00052716"/>
    </source>
</evidence>
<comment type="caution">
    <text evidence="13">Lacks conserved residue(s) required for the propagation of feature annotation.</text>
</comment>
<keyword evidence="4 13" id="KW-0560">Oxidoreductase</keyword>
<dbReference type="InterPro" id="IPR013328">
    <property type="entry name" value="6PGD_dom2"/>
</dbReference>
<feature type="binding site" evidence="13">
    <location>
        <position position="276"/>
    </location>
    <ligand>
        <name>NADPH</name>
        <dbReference type="ChEBI" id="CHEBI:57783"/>
    </ligand>
</feature>
<feature type="binding site" evidence="16">
    <location>
        <position position="135"/>
    </location>
    <ligand>
        <name>NAD(+)</name>
        <dbReference type="ChEBI" id="CHEBI:57540"/>
    </ligand>
</feature>
<feature type="binding site" evidence="13">
    <location>
        <position position="133"/>
    </location>
    <ligand>
        <name>sn-glycerol 3-phosphate</name>
        <dbReference type="ChEBI" id="CHEBI:57597"/>
    </ligand>
</feature>
<dbReference type="InterPro" id="IPR008927">
    <property type="entry name" value="6-PGluconate_DH-like_C_sf"/>
</dbReference>
<keyword evidence="21" id="KW-1185">Reference proteome</keyword>
<dbReference type="SUPFAM" id="SSF48179">
    <property type="entry name" value="6-phosphogluconate dehydrogenase C-terminal domain-like"/>
    <property type="match status" value="1"/>
</dbReference>
<evidence type="ECO:0000256" key="1">
    <source>
        <dbReference type="ARBA" id="ARBA00011009"/>
    </source>
</evidence>
<dbReference type="KEGG" id="taer:GT409_03510"/>
<feature type="binding site" evidence="13">
    <location>
        <position position="250"/>
    </location>
    <ligand>
        <name>sn-glycerol 3-phosphate</name>
        <dbReference type="ChEBI" id="CHEBI:57597"/>
    </ligand>
</feature>
<evidence type="ECO:0000259" key="18">
    <source>
        <dbReference type="Pfam" id="PF01210"/>
    </source>
</evidence>
<reference evidence="20 21" key="1">
    <citation type="submission" date="2020-01" db="EMBL/GenBank/DDBJ databases">
        <title>Ponticoccus aerotolerans gen. nov., sp. nov., an anaerobic bacterium and proposal of Ponticoccusceae fam. nov., Ponticoccusles ord. nov. and Ponticoccuse classis nov. in the phylum Kiritimatiellaeota.</title>
        <authorList>
            <person name="Zhou L.Y."/>
            <person name="Du Z.J."/>
        </authorList>
    </citation>
    <scope>NUCLEOTIDE SEQUENCE [LARGE SCALE GENOMIC DNA]</scope>
    <source>
        <strain evidence="20 21">S-5007</strain>
    </source>
</reference>
<evidence type="ECO:0000256" key="6">
    <source>
        <dbReference type="ARBA" id="ARBA00023098"/>
    </source>
</evidence>
<feature type="binding site" evidence="13">
    <location>
        <position position="104"/>
    </location>
    <ligand>
        <name>NADPH</name>
        <dbReference type="ChEBI" id="CHEBI:57783"/>
    </ligand>
</feature>
<evidence type="ECO:0000256" key="3">
    <source>
        <dbReference type="ARBA" id="ARBA00022857"/>
    </source>
</evidence>
<feature type="binding site" evidence="13">
    <location>
        <position position="239"/>
    </location>
    <ligand>
        <name>sn-glycerol 3-phosphate</name>
        <dbReference type="ChEBI" id="CHEBI:57597"/>
    </ligand>
</feature>
<dbReference type="UniPathway" id="UPA00940"/>
<dbReference type="PRINTS" id="PR00077">
    <property type="entry name" value="GPDHDRGNASE"/>
</dbReference>
<evidence type="ECO:0000256" key="17">
    <source>
        <dbReference type="RuleBase" id="RU000437"/>
    </source>
</evidence>
<dbReference type="GO" id="GO:0051287">
    <property type="term" value="F:NAD binding"/>
    <property type="evidence" value="ECO:0007669"/>
    <property type="project" value="InterPro"/>
</dbReference>
<dbReference type="EMBL" id="CP047593">
    <property type="protein sequence ID" value="QHI68556.1"/>
    <property type="molecule type" value="Genomic_DNA"/>
</dbReference>